<dbReference type="EMBL" id="FWEV01000044">
    <property type="protein sequence ID" value="SLM28516.1"/>
    <property type="molecule type" value="Genomic_DNA"/>
</dbReference>
<dbReference type="AlphaFoldDB" id="A0A1W1H7V7"/>
<keyword evidence="2" id="KW-1185">Reference proteome</keyword>
<dbReference type="Proteomes" id="UP000191931">
    <property type="component" value="Unassembled WGS sequence"/>
</dbReference>
<dbReference type="OrthoDB" id="5421924at2"/>
<dbReference type="RefSeq" id="WP_080804880.1">
    <property type="nucleotide sequence ID" value="NZ_LT828549.1"/>
</dbReference>
<sequence length="92" mass="10551">MKENMEPVNIEQLLSEADELIKQINSDSIKDMEEEYIIQFEKHAQELEKIKVVVKEKINKPELSEIMTSSEGVHEAIQDVLKAIRGLAKDIS</sequence>
<organism evidence="1 2">
    <name type="scientific">Desulfamplus magnetovallimortis</name>
    <dbReference type="NCBI Taxonomy" id="1246637"/>
    <lineage>
        <taxon>Bacteria</taxon>
        <taxon>Pseudomonadati</taxon>
        <taxon>Thermodesulfobacteriota</taxon>
        <taxon>Desulfobacteria</taxon>
        <taxon>Desulfobacterales</taxon>
        <taxon>Desulfobacteraceae</taxon>
        <taxon>Desulfamplus</taxon>
    </lineage>
</organism>
<protein>
    <submittedName>
        <fullName evidence="1">Uncharacterized protein</fullName>
    </submittedName>
</protein>
<proteinExistence type="predicted"/>
<accession>A0A1W1H7V7</accession>
<evidence type="ECO:0000313" key="2">
    <source>
        <dbReference type="Proteomes" id="UP000191931"/>
    </source>
</evidence>
<reference evidence="1 2" key="1">
    <citation type="submission" date="2017-03" db="EMBL/GenBank/DDBJ databases">
        <authorList>
            <person name="Afonso C.L."/>
            <person name="Miller P.J."/>
            <person name="Scott M.A."/>
            <person name="Spackman E."/>
            <person name="Goraichik I."/>
            <person name="Dimitrov K.M."/>
            <person name="Suarez D.L."/>
            <person name="Swayne D.E."/>
        </authorList>
    </citation>
    <scope>NUCLEOTIDE SEQUENCE [LARGE SCALE GENOMIC DNA]</scope>
    <source>
        <strain evidence="1">PRJEB14757</strain>
    </source>
</reference>
<evidence type="ECO:0000313" key="1">
    <source>
        <dbReference type="EMBL" id="SLM28516.1"/>
    </source>
</evidence>
<gene>
    <name evidence="1" type="ORF">MTBBW1_1380063</name>
</gene>
<name>A0A1W1H7V7_9BACT</name>